<evidence type="ECO:0000313" key="11">
    <source>
        <dbReference type="Proteomes" id="UP001176940"/>
    </source>
</evidence>
<dbReference type="InterPro" id="IPR003172">
    <property type="entry name" value="ML_dom"/>
</dbReference>
<keyword evidence="4" id="KW-0964">Secreted</keyword>
<accession>A0ABN9LU41</accession>
<evidence type="ECO:0000259" key="9">
    <source>
        <dbReference type="SMART" id="SM00737"/>
    </source>
</evidence>
<dbReference type="PANTHER" id="PTHR11306:SF68">
    <property type="entry name" value="NPC INTRACELLULAR CHOLESTEROL TRANSPORTER 2"/>
    <property type="match status" value="1"/>
</dbReference>
<evidence type="ECO:0000256" key="7">
    <source>
        <dbReference type="ARBA" id="ARBA00032516"/>
    </source>
</evidence>
<evidence type="ECO:0000256" key="4">
    <source>
        <dbReference type="ARBA" id="ARBA00022525"/>
    </source>
</evidence>
<dbReference type="CDD" id="cd00916">
    <property type="entry name" value="Npc2_like"/>
    <property type="match status" value="1"/>
</dbReference>
<dbReference type="EMBL" id="CAUEEQ010032246">
    <property type="protein sequence ID" value="CAJ0950790.1"/>
    <property type="molecule type" value="Genomic_DNA"/>
</dbReference>
<reference evidence="10" key="1">
    <citation type="submission" date="2023-07" db="EMBL/GenBank/DDBJ databases">
        <authorList>
            <person name="Stuckert A."/>
        </authorList>
    </citation>
    <scope>NUCLEOTIDE SEQUENCE</scope>
</reference>
<keyword evidence="5 8" id="KW-0732">Signal</keyword>
<dbReference type="SMART" id="SM00737">
    <property type="entry name" value="ML"/>
    <property type="match status" value="1"/>
</dbReference>
<gene>
    <name evidence="10" type="ORF">RIMI_LOCUS13175373</name>
</gene>
<proteinExistence type="inferred from homology"/>
<evidence type="ECO:0000256" key="2">
    <source>
        <dbReference type="ARBA" id="ARBA00006370"/>
    </source>
</evidence>
<evidence type="ECO:0000256" key="1">
    <source>
        <dbReference type="ARBA" id="ARBA00004613"/>
    </source>
</evidence>
<dbReference type="InterPro" id="IPR039670">
    <property type="entry name" value="NPC2-like"/>
</dbReference>
<dbReference type="SUPFAM" id="SSF81296">
    <property type="entry name" value="E set domains"/>
    <property type="match status" value="1"/>
</dbReference>
<feature type="chain" id="PRO_5045076210" description="NPC intracellular cholesterol transporter 2" evidence="8">
    <location>
        <begin position="21"/>
        <end position="151"/>
    </location>
</feature>
<evidence type="ECO:0000256" key="5">
    <source>
        <dbReference type="ARBA" id="ARBA00022729"/>
    </source>
</evidence>
<protein>
    <recommendedName>
        <fullName evidence="3">NPC intracellular cholesterol transporter 2</fullName>
    </recommendedName>
    <alternativeName>
        <fullName evidence="7">Epididymal secretory protein E1</fullName>
    </alternativeName>
</protein>
<sequence length="151" mass="16547">MLLGRPAELLLLLFVPIVFNEPLVYKDCGCDKGKLISVDVSPCPKQPCPLVKGSSYSINVTFISDEVTPSCSAIVHGIIEGLPVPFPLPESDGCKSGIACPLQNGATYTYLTKMDIKPMYPKMKLVVKWELRDADSKNLFCWLIPVEITDG</sequence>
<dbReference type="InterPro" id="IPR014756">
    <property type="entry name" value="Ig_E-set"/>
</dbReference>
<dbReference type="Gene3D" id="2.60.40.770">
    <property type="match status" value="1"/>
</dbReference>
<dbReference type="Pfam" id="PF02221">
    <property type="entry name" value="E1_DerP2_DerF2"/>
    <property type="match status" value="1"/>
</dbReference>
<evidence type="ECO:0000256" key="8">
    <source>
        <dbReference type="SAM" id="SignalP"/>
    </source>
</evidence>
<comment type="similarity">
    <text evidence="2">Belongs to the NPC2 family.</text>
</comment>
<evidence type="ECO:0000256" key="3">
    <source>
        <dbReference type="ARBA" id="ARBA00021477"/>
    </source>
</evidence>
<dbReference type="Proteomes" id="UP001176940">
    <property type="component" value="Unassembled WGS sequence"/>
</dbReference>
<feature type="domain" description="MD-2-related lipid-recognition" evidence="9">
    <location>
        <begin position="25"/>
        <end position="146"/>
    </location>
</feature>
<feature type="signal peptide" evidence="8">
    <location>
        <begin position="1"/>
        <end position="20"/>
    </location>
</feature>
<dbReference type="InterPro" id="IPR033916">
    <property type="entry name" value="ML_Npc2-like"/>
</dbReference>
<name>A0ABN9LU41_9NEOB</name>
<keyword evidence="11" id="KW-1185">Reference proteome</keyword>
<dbReference type="PANTHER" id="PTHR11306">
    <property type="entry name" value="NIEMANN PICK TYPE C2 PROTEIN NPC2-RELATED"/>
    <property type="match status" value="1"/>
</dbReference>
<comment type="subcellular location">
    <subcellularLocation>
        <location evidence="1">Secreted</location>
    </subcellularLocation>
</comment>
<evidence type="ECO:0000313" key="10">
    <source>
        <dbReference type="EMBL" id="CAJ0950790.1"/>
    </source>
</evidence>
<organism evidence="10 11">
    <name type="scientific">Ranitomeya imitator</name>
    <name type="common">mimic poison frog</name>
    <dbReference type="NCBI Taxonomy" id="111125"/>
    <lineage>
        <taxon>Eukaryota</taxon>
        <taxon>Metazoa</taxon>
        <taxon>Chordata</taxon>
        <taxon>Craniata</taxon>
        <taxon>Vertebrata</taxon>
        <taxon>Euteleostomi</taxon>
        <taxon>Amphibia</taxon>
        <taxon>Batrachia</taxon>
        <taxon>Anura</taxon>
        <taxon>Neobatrachia</taxon>
        <taxon>Hyloidea</taxon>
        <taxon>Dendrobatidae</taxon>
        <taxon>Dendrobatinae</taxon>
        <taxon>Ranitomeya</taxon>
    </lineage>
</organism>
<keyword evidence="6" id="KW-1015">Disulfide bond</keyword>
<comment type="caution">
    <text evidence="10">The sequence shown here is derived from an EMBL/GenBank/DDBJ whole genome shotgun (WGS) entry which is preliminary data.</text>
</comment>
<evidence type="ECO:0000256" key="6">
    <source>
        <dbReference type="ARBA" id="ARBA00023157"/>
    </source>
</evidence>